<keyword evidence="2" id="KW-0285">Flavoprotein</keyword>
<keyword evidence="8" id="KW-1185">Reference proteome</keyword>
<comment type="caution">
    <text evidence="7">The sequence shown here is derived from an EMBL/GenBank/DDBJ whole genome shotgun (WGS) entry which is preliminary data.</text>
</comment>
<dbReference type="InterPro" id="IPR050315">
    <property type="entry name" value="FAD-oxidoreductase_2"/>
</dbReference>
<dbReference type="GO" id="GO:0008202">
    <property type="term" value="P:steroid metabolic process"/>
    <property type="evidence" value="ECO:0007669"/>
    <property type="project" value="UniProtKB-ARBA"/>
</dbReference>
<comment type="cofactor">
    <cofactor evidence="1">
        <name>FAD</name>
        <dbReference type="ChEBI" id="CHEBI:57692"/>
    </cofactor>
</comment>
<dbReference type="SUPFAM" id="SSF51905">
    <property type="entry name" value="FAD/NAD(P)-binding domain"/>
    <property type="match status" value="1"/>
</dbReference>
<dbReference type="PANTHER" id="PTHR43400:SF10">
    <property type="entry name" value="3-OXOSTEROID 1-DEHYDROGENASE"/>
    <property type="match status" value="1"/>
</dbReference>
<feature type="domain" description="FAD-dependent oxidoreductase 2 FAD-binding" evidence="6">
    <location>
        <begin position="37"/>
        <end position="566"/>
    </location>
</feature>
<evidence type="ECO:0000259" key="6">
    <source>
        <dbReference type="Pfam" id="PF00890"/>
    </source>
</evidence>
<dbReference type="EMBL" id="JAPDRN010000168">
    <property type="protein sequence ID" value="KAJ9616193.1"/>
    <property type="molecule type" value="Genomic_DNA"/>
</dbReference>
<feature type="region of interest" description="Disordered" evidence="5">
    <location>
        <begin position="1"/>
        <end position="26"/>
    </location>
</feature>
<dbReference type="Proteomes" id="UP001172681">
    <property type="component" value="Unassembled WGS sequence"/>
</dbReference>
<gene>
    <name evidence="7" type="ORF">H2204_013988</name>
</gene>
<dbReference type="Pfam" id="PF00890">
    <property type="entry name" value="FAD_binding_2"/>
    <property type="match status" value="1"/>
</dbReference>
<dbReference type="InterPro" id="IPR027477">
    <property type="entry name" value="Succ_DH/fumarate_Rdtase_cat_sf"/>
</dbReference>
<evidence type="ECO:0000256" key="1">
    <source>
        <dbReference type="ARBA" id="ARBA00001974"/>
    </source>
</evidence>
<dbReference type="SUPFAM" id="SSF56425">
    <property type="entry name" value="Succinate dehydrogenase/fumarate reductase flavoprotein, catalytic domain"/>
    <property type="match status" value="1"/>
</dbReference>
<dbReference type="Gene3D" id="3.50.50.60">
    <property type="entry name" value="FAD/NAD(P)-binding domain"/>
    <property type="match status" value="2"/>
</dbReference>
<dbReference type="AlphaFoldDB" id="A0AA39CQF7"/>
<dbReference type="InterPro" id="IPR003953">
    <property type="entry name" value="FAD-dep_OxRdtase_2_FAD-bd"/>
</dbReference>
<keyword evidence="3" id="KW-0274">FAD</keyword>
<evidence type="ECO:0000313" key="7">
    <source>
        <dbReference type="EMBL" id="KAJ9616193.1"/>
    </source>
</evidence>
<evidence type="ECO:0000313" key="8">
    <source>
        <dbReference type="Proteomes" id="UP001172681"/>
    </source>
</evidence>
<proteinExistence type="predicted"/>
<dbReference type="InterPro" id="IPR036188">
    <property type="entry name" value="FAD/NAD-bd_sf"/>
</dbReference>
<keyword evidence="4" id="KW-0560">Oxidoreductase</keyword>
<accession>A0AA39CQF7</accession>
<evidence type="ECO:0000256" key="3">
    <source>
        <dbReference type="ARBA" id="ARBA00022827"/>
    </source>
</evidence>
<name>A0AA39CQF7_9EURO</name>
<dbReference type="PANTHER" id="PTHR43400">
    <property type="entry name" value="FUMARATE REDUCTASE"/>
    <property type="match status" value="1"/>
</dbReference>
<protein>
    <recommendedName>
        <fullName evidence="6">FAD-dependent oxidoreductase 2 FAD-binding domain-containing protein</fullName>
    </recommendedName>
</protein>
<evidence type="ECO:0000256" key="2">
    <source>
        <dbReference type="ARBA" id="ARBA00022630"/>
    </source>
</evidence>
<dbReference type="GO" id="GO:0016491">
    <property type="term" value="F:oxidoreductase activity"/>
    <property type="evidence" value="ECO:0007669"/>
    <property type="project" value="UniProtKB-KW"/>
</dbReference>
<feature type="compositionally biased region" description="Polar residues" evidence="5">
    <location>
        <begin position="1"/>
        <end position="12"/>
    </location>
</feature>
<evidence type="ECO:0000256" key="4">
    <source>
        <dbReference type="ARBA" id="ARBA00023002"/>
    </source>
</evidence>
<reference evidence="7" key="1">
    <citation type="submission" date="2022-10" db="EMBL/GenBank/DDBJ databases">
        <title>Culturing micro-colonial fungi from biological soil crusts in the Mojave desert and describing Neophaeococcomyces mojavensis, and introducing the new genera and species Taxawa tesnikishii.</title>
        <authorList>
            <person name="Kurbessoian T."/>
            <person name="Stajich J.E."/>
        </authorList>
    </citation>
    <scope>NUCLEOTIDE SEQUENCE</scope>
    <source>
        <strain evidence="7">TK_35</strain>
    </source>
</reference>
<evidence type="ECO:0000256" key="5">
    <source>
        <dbReference type="SAM" id="MobiDB-lite"/>
    </source>
</evidence>
<organism evidence="7 8">
    <name type="scientific">Knufia peltigerae</name>
    <dbReference type="NCBI Taxonomy" id="1002370"/>
    <lineage>
        <taxon>Eukaryota</taxon>
        <taxon>Fungi</taxon>
        <taxon>Dikarya</taxon>
        <taxon>Ascomycota</taxon>
        <taxon>Pezizomycotina</taxon>
        <taxon>Eurotiomycetes</taxon>
        <taxon>Chaetothyriomycetidae</taxon>
        <taxon>Chaetothyriales</taxon>
        <taxon>Trichomeriaceae</taxon>
        <taxon>Knufia</taxon>
    </lineage>
</organism>
<sequence length="586" mass="64153">MGCMQENSQRAQDQQKSDPESSALPSQSKQYFDETYDVVIVGTGCAGLTAAIVVAKKHGLSVLVAEKSRYLGGITAFSNPGLWVPCNPFQHKMGVTDSKELAWKYLKGVIGENDERSVNGFLENAPKMVQWIDEYTALHFITSPLPDYHQGKEGALATGRGLRVADFDGRKLGRSRLRDIRYVLQGSRLFDSMQMSVQDRPILLNPFASFFNLAYTVQKVLRYIADLAWYGKGSFLAGGNSIVGSLVYSLDREQKVEIWQEAPVTDIIMNGDRVAGVVVDVKSRNGPVRVRARKGIVLATGGIGRSSATERSQEYCLSPRSVSGDGIRLAVSVGADLPSQNPDYAIFAPVSILRPKQGRGPIRMFAHFGYDRGKPGSVIVNEKGHRFLNESEGYHQFVQKMHNDKINSCYLIGDREFVRKYGMGLALPSPYPISTCLASDYLICASTIPDLAAKIGVPVNNLIEAVEQNNKNAALCKDEKFNRGNGPYDRFLGDPSHKPHPNLGTCTQAPFYALKMYPGNVSTLYGLATNENAQVLGKYGIPIKGLYAAGNDQDSLWKGTYPSGGSWLSSAMTFGFIAGNHLAMQS</sequence>